<dbReference type="Pfam" id="PF13385">
    <property type="entry name" value="Laminin_G_3"/>
    <property type="match status" value="1"/>
</dbReference>
<dbReference type="AlphaFoldDB" id="A0A4S8N0J5"/>
<dbReference type="Pfam" id="PF07532">
    <property type="entry name" value="Big_4"/>
    <property type="match status" value="1"/>
</dbReference>
<dbReference type="Pfam" id="PF20578">
    <property type="entry name" value="aBig_2"/>
    <property type="match status" value="2"/>
</dbReference>
<dbReference type="PROSITE" id="PS51318">
    <property type="entry name" value="TAT"/>
    <property type="match status" value="1"/>
</dbReference>
<evidence type="ECO:0000256" key="5">
    <source>
        <dbReference type="SAM" id="MobiDB-lite"/>
    </source>
</evidence>
<protein>
    <submittedName>
        <fullName evidence="10">Uncharacterized protein</fullName>
    </submittedName>
</protein>
<dbReference type="Pfam" id="PF16640">
    <property type="entry name" value="Big_3_5"/>
    <property type="match status" value="1"/>
</dbReference>
<comment type="similarity">
    <text evidence="2">Belongs to the glycosyl hydrolase 43 family.</text>
</comment>
<organism evidence="10 11">
    <name type="scientific">Nocardioides caeni</name>
    <dbReference type="NCBI Taxonomy" id="574700"/>
    <lineage>
        <taxon>Bacteria</taxon>
        <taxon>Bacillati</taxon>
        <taxon>Actinomycetota</taxon>
        <taxon>Actinomycetes</taxon>
        <taxon>Propionibacteriales</taxon>
        <taxon>Nocardioidaceae</taxon>
        <taxon>Nocardioides</taxon>
    </lineage>
</organism>
<dbReference type="InterPro" id="IPR050727">
    <property type="entry name" value="GH43_arabinanases"/>
</dbReference>
<feature type="domain" description="Bacterial Ig-like" evidence="7">
    <location>
        <begin position="794"/>
        <end position="851"/>
    </location>
</feature>
<comment type="pathway">
    <text evidence="1">Glycan metabolism; L-arabinan degradation.</text>
</comment>
<dbReference type="InterPro" id="IPR032109">
    <property type="entry name" value="Big_3_5"/>
</dbReference>
<feature type="chain" id="PRO_5039582459" evidence="6">
    <location>
        <begin position="25"/>
        <end position="1227"/>
    </location>
</feature>
<dbReference type="InterPro" id="IPR006311">
    <property type="entry name" value="TAT_signal"/>
</dbReference>
<name>A0A4S8N0J5_9ACTN</name>
<reference evidence="10 11" key="1">
    <citation type="journal article" date="2009" name="Int. J. Syst. Evol. Microbiol.">
        <title>Nocardioides caeni sp. nov., isolated from wastewater.</title>
        <authorList>
            <person name="Yoon J.H."/>
            <person name="Kang S.J."/>
            <person name="Park S."/>
            <person name="Kim W."/>
            <person name="Oh T.K."/>
        </authorList>
    </citation>
    <scope>NUCLEOTIDE SEQUENCE [LARGE SCALE GENOMIC DNA]</scope>
    <source>
        <strain evidence="10 11">DSM 23134</strain>
    </source>
</reference>
<evidence type="ECO:0000256" key="1">
    <source>
        <dbReference type="ARBA" id="ARBA00004834"/>
    </source>
</evidence>
<dbReference type="OrthoDB" id="9758923at2"/>
<evidence type="ECO:0000256" key="4">
    <source>
        <dbReference type="ARBA" id="ARBA00023295"/>
    </source>
</evidence>
<dbReference type="PANTHER" id="PTHR43301">
    <property type="entry name" value="ARABINAN ENDO-1,5-ALPHA-L-ARABINOSIDASE"/>
    <property type="match status" value="1"/>
</dbReference>
<feature type="region of interest" description="Disordered" evidence="5">
    <location>
        <begin position="306"/>
        <end position="327"/>
    </location>
</feature>
<evidence type="ECO:0000259" key="8">
    <source>
        <dbReference type="Pfam" id="PF16640"/>
    </source>
</evidence>
<dbReference type="InterPro" id="IPR006710">
    <property type="entry name" value="Glyco_hydro_43"/>
</dbReference>
<feature type="domain" description="Atrophied bacterial Ig" evidence="9">
    <location>
        <begin position="370"/>
        <end position="444"/>
    </location>
</feature>
<evidence type="ECO:0000313" key="10">
    <source>
        <dbReference type="EMBL" id="THV09290.1"/>
    </source>
</evidence>
<evidence type="ECO:0000313" key="11">
    <source>
        <dbReference type="Proteomes" id="UP000307087"/>
    </source>
</evidence>
<proteinExistence type="inferred from homology"/>
<dbReference type="SUPFAM" id="SSF75005">
    <property type="entry name" value="Arabinanase/levansucrase/invertase"/>
    <property type="match status" value="1"/>
</dbReference>
<dbReference type="Proteomes" id="UP000307087">
    <property type="component" value="Unassembled WGS sequence"/>
</dbReference>
<keyword evidence="4" id="KW-0326">Glycosidase</keyword>
<dbReference type="Gene3D" id="2.60.120.200">
    <property type="match status" value="1"/>
</dbReference>
<dbReference type="Gene3D" id="2.115.10.20">
    <property type="entry name" value="Glycosyl hydrolase domain, family 43"/>
    <property type="match status" value="1"/>
</dbReference>
<dbReference type="InterPro" id="IPR023296">
    <property type="entry name" value="Glyco_hydro_beta-prop_sf"/>
</dbReference>
<feature type="domain" description="Bacterial Ig-like" evidence="8">
    <location>
        <begin position="1043"/>
        <end position="1127"/>
    </location>
</feature>
<dbReference type="InterPro" id="IPR046780">
    <property type="entry name" value="aBig_2"/>
</dbReference>
<evidence type="ECO:0000256" key="2">
    <source>
        <dbReference type="ARBA" id="ARBA00009865"/>
    </source>
</evidence>
<dbReference type="InterPro" id="IPR058094">
    <property type="entry name" value="Ig-like_OmpL47-like"/>
</dbReference>
<evidence type="ECO:0000256" key="3">
    <source>
        <dbReference type="ARBA" id="ARBA00022801"/>
    </source>
</evidence>
<evidence type="ECO:0000256" key="6">
    <source>
        <dbReference type="SAM" id="SignalP"/>
    </source>
</evidence>
<dbReference type="SUPFAM" id="SSF49899">
    <property type="entry name" value="Concanavalin A-like lectins/glucanases"/>
    <property type="match status" value="1"/>
</dbReference>
<keyword evidence="3" id="KW-0378">Hydrolase</keyword>
<dbReference type="RefSeq" id="WP_136563950.1">
    <property type="nucleotide sequence ID" value="NZ_BAABLS010000006.1"/>
</dbReference>
<keyword evidence="6" id="KW-0732">Signal</keyword>
<dbReference type="InterPro" id="IPR011081">
    <property type="entry name" value="Big_4"/>
</dbReference>
<dbReference type="Pfam" id="PF04616">
    <property type="entry name" value="Glyco_hydro_43"/>
    <property type="match status" value="1"/>
</dbReference>
<sequence length="1227" mass="128106">MTTTHPLRRFLAAGLVAAVGLAAAATGPTPVAQADEADVDTGLIGWWKLDETTGTVAADSSGNGRDATVNGTASWNAGDGFTFSGGSSSSGNYIKLPDNLLAGVDDMTVDFDVLVDPTLSGNWFMYNLGNSATYPNGTGYLFTTNDSSSRYRATVAEAGFATEQSASRAGKLQAGVWKHVTYTITGGAVGAPGSAKLYEDGVLVASNDNLTTKPSLLGTPDGTTTLNQLGRSAYSGDASFKGKLRDFRIYDRALTAAESADLADDVVTPVIDADATALTLGDTSGVVGNLSLPATGASTTTSVAWSSSDPSRVSNAGVVARPPHGSSSATVTLTATLTRGTETRPRTFDVTVLPEELDDTGKAQEAVAAVELVHPDDVRGNLTLPTSGLHDTTLEWSSGSPDVVTATGEVTRPSYGEEAVDVTLTVTATTGSGTATRDLVVRVQPAPEAPDYEGYAFAYFAGESTDDGEKIYLGASRGNDPLDYDQLNDGKPVLESTFGEKGLRDPFIIRSHEGDRFYLLATDLKAYPAVDFGQAQETGSNYMEIWESTDLVHWSNQRHVKVSSDFAGNTWAPEAFYDEEAGEYVVYWASALYPTTDTAGRDINTQYQRMMYSTTRDFVTFSDPQPWIDVKRGTGRGMIDATVVKDGDTFYRVVKDEASMTPRQERSTDLRATVSGSLPTTTSTPGWQLIKERIGVGQPNPWGGTFTNGEGPTVFRDNEDPDRWYLFIDQPSYHGGQGYLAFTTEDIGSGNWTSVPTADLPSSPRHGTVIPVTQAELDTLRAGFQPELVVESVADVAVSTRVGTAPTLPAKVAATFGDGSTGEVAVEWDAIDPSSYDEAGTFTVTGTVESGSADHPVATVTVTDAADPVVAVGSEADGADGWWVTSPATAVVSATDDTGVASVEHSLDGGAWVPVSGDTASLEVLGDGVHEVRARAHDVTGNSSAVVTGEVLVDTEAPVSRASRSGRSVTVRAADATSGVDAIEYRLDGGAWTSYTGAFEVGDDAVDVEYRAIDRAGTAEAANTLVVPAAGDDLTPTAVVAVASSDVVRFGTDVPITVRVSSPDGAATGSVRAIAGGQVLASANLADGRARIVVDTGRLSGLGKHDLVIRYDGDATHRAGEDQVQLTLTRARSATALSVKAPGRTGRGAVATAKVTTSPSGVAVGKLTLVLRRGGTAVRRTTVSVPISGRVTWRLPRLRDGRWSVQAVVASSVVASGSAAVRSLTVR</sequence>
<dbReference type="CDD" id="cd08983">
    <property type="entry name" value="GH43_Bt3655-like"/>
    <property type="match status" value="1"/>
</dbReference>
<dbReference type="InterPro" id="IPR013320">
    <property type="entry name" value="ConA-like_dom_sf"/>
</dbReference>
<evidence type="ECO:0000259" key="9">
    <source>
        <dbReference type="Pfam" id="PF20578"/>
    </source>
</evidence>
<accession>A0A4S8N0J5</accession>
<feature type="signal peptide" evidence="6">
    <location>
        <begin position="1"/>
        <end position="24"/>
    </location>
</feature>
<gene>
    <name evidence="10" type="ORF">E9934_16220</name>
</gene>
<dbReference type="GO" id="GO:0005975">
    <property type="term" value="P:carbohydrate metabolic process"/>
    <property type="evidence" value="ECO:0007669"/>
    <property type="project" value="InterPro"/>
</dbReference>
<dbReference type="GO" id="GO:0004553">
    <property type="term" value="F:hydrolase activity, hydrolyzing O-glycosyl compounds"/>
    <property type="evidence" value="ECO:0007669"/>
    <property type="project" value="InterPro"/>
</dbReference>
<dbReference type="NCBIfam" id="NF047446">
    <property type="entry name" value="barrel_OmpL47"/>
    <property type="match status" value="1"/>
</dbReference>
<evidence type="ECO:0000259" key="7">
    <source>
        <dbReference type="Pfam" id="PF07532"/>
    </source>
</evidence>
<keyword evidence="11" id="KW-1185">Reference proteome</keyword>
<dbReference type="EMBL" id="STGW01000014">
    <property type="protein sequence ID" value="THV09290.1"/>
    <property type="molecule type" value="Genomic_DNA"/>
</dbReference>
<dbReference type="PANTHER" id="PTHR43301:SF3">
    <property type="entry name" value="ARABINAN ENDO-1,5-ALPHA-L-ARABINOSIDASE A-RELATED"/>
    <property type="match status" value="1"/>
</dbReference>
<comment type="caution">
    <text evidence="10">The sequence shown here is derived from an EMBL/GenBank/DDBJ whole genome shotgun (WGS) entry which is preliminary data.</text>
</comment>
<feature type="domain" description="Atrophied bacterial Ig" evidence="9">
    <location>
        <begin position="272"/>
        <end position="354"/>
    </location>
</feature>